<dbReference type="InterPro" id="IPR051906">
    <property type="entry name" value="TolC-like"/>
</dbReference>
<sequence>MKKCILLIFLSAPLLILGQSKKLKLSEAIKMAKKNSPEYKAVLNLSQGSYWRYRTYMAEFLPQFRLTATLPNYSNSITRITNDEGQDIFVNQNQSRIDGQLSVDQRVGFTGGILSLNSEIQRIDRYGSVETSNYSLTPLSLNYYQNSLFYNPYKWDKKIEPLKYEESKREYIERMEEIALSSCRLYFGLLTAQMRLKNAVNNLSTQDTLLQIAKGRFEIGKIAENELLQMELGHLNSQNQVTTNTILLKKTSQDLARYLELPTEDIELEIPEKLVEFEVSLETALDEAATNRKSVIEFRRRRLEAEKNLAQIKGSNRLEISVSANFGLNKRAEDYDSLFQDYDRQQNVSVRLGIPIFDWGVSKSKVKMGEADLGLVETNIEQEQQAFEQEIFLHILNWSSKRDFLATSEKAKEIAVKRYEITKERYILGKITITDLNLAQQEKDKAEIEYLNSLEDFWIDYYTLRKLTLYDFINDEKIEAENLIFD</sequence>
<keyword evidence="3" id="KW-0813">Transport</keyword>
<organism evidence="8 9">
    <name type="scientific">Arenibacter aquaticus</name>
    <dbReference type="NCBI Taxonomy" id="2489054"/>
    <lineage>
        <taxon>Bacteria</taxon>
        <taxon>Pseudomonadati</taxon>
        <taxon>Bacteroidota</taxon>
        <taxon>Flavobacteriia</taxon>
        <taxon>Flavobacteriales</taxon>
        <taxon>Flavobacteriaceae</taxon>
        <taxon>Arenibacter</taxon>
    </lineage>
</organism>
<keyword evidence="5" id="KW-0812">Transmembrane</keyword>
<dbReference type="PANTHER" id="PTHR30026:SF20">
    <property type="entry name" value="OUTER MEMBRANE PROTEIN TOLC"/>
    <property type="match status" value="1"/>
</dbReference>
<keyword evidence="7" id="KW-0998">Cell outer membrane</keyword>
<accession>A0A430JZW3</accession>
<evidence type="ECO:0000313" key="8">
    <source>
        <dbReference type="EMBL" id="RTE52337.1"/>
    </source>
</evidence>
<dbReference type="OrthoDB" id="940457at2"/>
<comment type="subcellular location">
    <subcellularLocation>
        <location evidence="1">Cell outer membrane</location>
    </subcellularLocation>
</comment>
<dbReference type="InterPro" id="IPR003423">
    <property type="entry name" value="OMP_efflux"/>
</dbReference>
<dbReference type="EMBL" id="RQPJ01000021">
    <property type="protein sequence ID" value="RTE52337.1"/>
    <property type="molecule type" value="Genomic_DNA"/>
</dbReference>
<dbReference type="PANTHER" id="PTHR30026">
    <property type="entry name" value="OUTER MEMBRANE PROTEIN TOLC"/>
    <property type="match status" value="1"/>
</dbReference>
<protein>
    <submittedName>
        <fullName evidence="8">TolC family protein</fullName>
    </submittedName>
</protein>
<keyword evidence="4" id="KW-1134">Transmembrane beta strand</keyword>
<dbReference type="GO" id="GO:0015288">
    <property type="term" value="F:porin activity"/>
    <property type="evidence" value="ECO:0007669"/>
    <property type="project" value="TreeGrafter"/>
</dbReference>
<proteinExistence type="inferred from homology"/>
<evidence type="ECO:0000256" key="3">
    <source>
        <dbReference type="ARBA" id="ARBA00022448"/>
    </source>
</evidence>
<gene>
    <name evidence="8" type="ORF">EHW67_19355</name>
</gene>
<reference evidence="8 9" key="1">
    <citation type="submission" date="2018-11" db="EMBL/GenBank/DDBJ databases">
        <title>Arenibacter aquaticus sp.nov., a marine bacterium isolated from surface seawater in the South China Sea.</title>
        <authorList>
            <person name="Guo J."/>
            <person name="Sun J."/>
        </authorList>
    </citation>
    <scope>NUCLEOTIDE SEQUENCE [LARGE SCALE GENOMIC DNA]</scope>
    <source>
        <strain evidence="8 9">GUO666</strain>
    </source>
</reference>
<dbReference type="Gene3D" id="1.20.1600.10">
    <property type="entry name" value="Outer membrane efflux proteins (OEP)"/>
    <property type="match status" value="1"/>
</dbReference>
<evidence type="ECO:0000256" key="7">
    <source>
        <dbReference type="ARBA" id="ARBA00023237"/>
    </source>
</evidence>
<keyword evidence="6" id="KW-0472">Membrane</keyword>
<dbReference type="Proteomes" id="UP000267585">
    <property type="component" value="Unassembled WGS sequence"/>
</dbReference>
<evidence type="ECO:0000256" key="4">
    <source>
        <dbReference type="ARBA" id="ARBA00022452"/>
    </source>
</evidence>
<dbReference type="GO" id="GO:0009279">
    <property type="term" value="C:cell outer membrane"/>
    <property type="evidence" value="ECO:0007669"/>
    <property type="project" value="UniProtKB-SubCell"/>
</dbReference>
<dbReference type="AlphaFoldDB" id="A0A430JZW3"/>
<dbReference type="GO" id="GO:0015562">
    <property type="term" value="F:efflux transmembrane transporter activity"/>
    <property type="evidence" value="ECO:0007669"/>
    <property type="project" value="InterPro"/>
</dbReference>
<name>A0A430JZW3_9FLAO</name>
<evidence type="ECO:0000256" key="6">
    <source>
        <dbReference type="ARBA" id="ARBA00023136"/>
    </source>
</evidence>
<evidence type="ECO:0000256" key="1">
    <source>
        <dbReference type="ARBA" id="ARBA00004442"/>
    </source>
</evidence>
<comment type="similarity">
    <text evidence="2">Belongs to the outer membrane factor (OMF) (TC 1.B.17) family.</text>
</comment>
<keyword evidence="9" id="KW-1185">Reference proteome</keyword>
<evidence type="ECO:0000313" key="9">
    <source>
        <dbReference type="Proteomes" id="UP000267585"/>
    </source>
</evidence>
<dbReference type="Pfam" id="PF02321">
    <property type="entry name" value="OEP"/>
    <property type="match status" value="1"/>
</dbReference>
<dbReference type="RefSeq" id="WP_126164023.1">
    <property type="nucleotide sequence ID" value="NZ_RQPJ01000021.1"/>
</dbReference>
<dbReference type="GO" id="GO:1990281">
    <property type="term" value="C:efflux pump complex"/>
    <property type="evidence" value="ECO:0007669"/>
    <property type="project" value="TreeGrafter"/>
</dbReference>
<dbReference type="SUPFAM" id="SSF56954">
    <property type="entry name" value="Outer membrane efflux proteins (OEP)"/>
    <property type="match status" value="1"/>
</dbReference>
<evidence type="ECO:0000256" key="2">
    <source>
        <dbReference type="ARBA" id="ARBA00007613"/>
    </source>
</evidence>
<evidence type="ECO:0000256" key="5">
    <source>
        <dbReference type="ARBA" id="ARBA00022692"/>
    </source>
</evidence>
<comment type="caution">
    <text evidence="8">The sequence shown here is derived from an EMBL/GenBank/DDBJ whole genome shotgun (WGS) entry which is preliminary data.</text>
</comment>